<dbReference type="PROSITE" id="PS51257">
    <property type="entry name" value="PROKAR_LIPOPROTEIN"/>
    <property type="match status" value="1"/>
</dbReference>
<feature type="signal peptide" evidence="1">
    <location>
        <begin position="1"/>
        <end position="21"/>
    </location>
</feature>
<organism evidence="2 3">
    <name type="scientific">Acinetobacter tianfuensis</name>
    <dbReference type="NCBI Taxonomy" id="2419603"/>
    <lineage>
        <taxon>Bacteria</taxon>
        <taxon>Pseudomonadati</taxon>
        <taxon>Pseudomonadota</taxon>
        <taxon>Gammaproteobacteria</taxon>
        <taxon>Moraxellales</taxon>
        <taxon>Moraxellaceae</taxon>
        <taxon>Acinetobacter</taxon>
    </lineage>
</organism>
<dbReference type="Proteomes" id="UP000282388">
    <property type="component" value="Unassembled WGS sequence"/>
</dbReference>
<dbReference type="AlphaFoldDB" id="A0A3A8E937"/>
<gene>
    <name evidence="2" type="ORF">D7V32_08800</name>
</gene>
<accession>A0A3A8E937</accession>
<proteinExistence type="predicted"/>
<reference evidence="2 3" key="1">
    <citation type="submission" date="2018-09" db="EMBL/GenBank/DDBJ databases">
        <title>The draft genome of Acinetobacter spp. strains.</title>
        <authorList>
            <person name="Qin J."/>
            <person name="Feng Y."/>
            <person name="Zong Z."/>
        </authorList>
    </citation>
    <scope>NUCLEOTIDE SEQUENCE [LARGE SCALE GENOMIC DNA]</scope>
    <source>
        <strain evidence="2 3">WCHAc060012</strain>
    </source>
</reference>
<evidence type="ECO:0000313" key="2">
    <source>
        <dbReference type="EMBL" id="RKG31327.1"/>
    </source>
</evidence>
<dbReference type="EMBL" id="RAXV01000016">
    <property type="protein sequence ID" value="RKG31327.1"/>
    <property type="molecule type" value="Genomic_DNA"/>
</dbReference>
<sequence length="185" mass="19815">MQKTNLMLSCIALVFSCAVSAAPMPNSIVVQDKAVVPVLKTEVIRRAAGQEPVRNVTATVLEVTNQGKDIVAREIELQDGQETFSEQQLSVPVLKKGGVIVPTSKVELTKTVKQDGEVIAKSKSIDAEGMEFKKGEAPIKRTLQLDQLEDPKGAGKLSHAVQTENGVVTRDITVLSEGDAAIPLE</sequence>
<name>A0A3A8E937_9GAMM</name>
<comment type="caution">
    <text evidence="2">The sequence shown here is derived from an EMBL/GenBank/DDBJ whole genome shotgun (WGS) entry which is preliminary data.</text>
</comment>
<feature type="chain" id="PRO_5017464060" evidence="1">
    <location>
        <begin position="22"/>
        <end position="185"/>
    </location>
</feature>
<keyword evidence="3" id="KW-1185">Reference proteome</keyword>
<evidence type="ECO:0000313" key="3">
    <source>
        <dbReference type="Proteomes" id="UP000282388"/>
    </source>
</evidence>
<evidence type="ECO:0000256" key="1">
    <source>
        <dbReference type="SAM" id="SignalP"/>
    </source>
</evidence>
<dbReference type="RefSeq" id="WP_120402515.1">
    <property type="nucleotide sequence ID" value="NZ_RAXV01000016.1"/>
</dbReference>
<dbReference type="OrthoDB" id="6711689at2"/>
<protein>
    <submittedName>
        <fullName evidence="2">Uncharacterized protein</fullName>
    </submittedName>
</protein>
<keyword evidence="1" id="KW-0732">Signal</keyword>